<dbReference type="InterPro" id="IPR058247">
    <property type="entry name" value="DUF1453"/>
</dbReference>
<comment type="caution">
    <text evidence="2">The sequence shown here is derived from an EMBL/GenBank/DDBJ whole genome shotgun (WGS) entry which is preliminary data.</text>
</comment>
<gene>
    <name evidence="2" type="ORF">EC912_102612</name>
</gene>
<dbReference type="AlphaFoldDB" id="A0A4R3YUV6"/>
<evidence type="ECO:0000313" key="3">
    <source>
        <dbReference type="Proteomes" id="UP000295645"/>
    </source>
</evidence>
<feature type="transmembrane region" description="Helical" evidence="1">
    <location>
        <begin position="28"/>
        <end position="45"/>
    </location>
</feature>
<dbReference type="EMBL" id="SMCS01000002">
    <property type="protein sequence ID" value="TCV96262.1"/>
    <property type="molecule type" value="Genomic_DNA"/>
</dbReference>
<organism evidence="2 3">
    <name type="scientific">Luteibacter rhizovicinus</name>
    <dbReference type="NCBI Taxonomy" id="242606"/>
    <lineage>
        <taxon>Bacteria</taxon>
        <taxon>Pseudomonadati</taxon>
        <taxon>Pseudomonadota</taxon>
        <taxon>Gammaproteobacteria</taxon>
        <taxon>Lysobacterales</taxon>
        <taxon>Rhodanobacteraceae</taxon>
        <taxon>Luteibacter</taxon>
    </lineage>
</organism>
<protein>
    <recommendedName>
        <fullName evidence="4">DUF1453 domain-containing protein</fullName>
    </recommendedName>
</protein>
<feature type="transmembrane region" description="Helical" evidence="1">
    <location>
        <begin position="66"/>
        <end position="84"/>
    </location>
</feature>
<evidence type="ECO:0008006" key="4">
    <source>
        <dbReference type="Google" id="ProtNLM"/>
    </source>
</evidence>
<keyword evidence="3" id="KW-1185">Reference proteome</keyword>
<keyword evidence="1" id="KW-0472">Membrane</keyword>
<keyword evidence="1" id="KW-1133">Transmembrane helix</keyword>
<dbReference type="Pfam" id="PF07301">
    <property type="entry name" value="DUF1453"/>
    <property type="match status" value="1"/>
</dbReference>
<evidence type="ECO:0000313" key="2">
    <source>
        <dbReference type="EMBL" id="TCV96262.1"/>
    </source>
</evidence>
<accession>A0A4R3YUV6</accession>
<feature type="transmembrane region" description="Helical" evidence="1">
    <location>
        <begin position="90"/>
        <end position="107"/>
    </location>
</feature>
<proteinExistence type="predicted"/>
<feature type="transmembrane region" description="Helical" evidence="1">
    <location>
        <begin position="119"/>
        <end position="139"/>
    </location>
</feature>
<feature type="transmembrane region" description="Helical" evidence="1">
    <location>
        <begin position="167"/>
        <end position="188"/>
    </location>
</feature>
<reference evidence="2 3" key="1">
    <citation type="submission" date="2019-03" db="EMBL/GenBank/DDBJ databases">
        <title>Above-ground endophytic microbial communities from plants in different locations in the United States.</title>
        <authorList>
            <person name="Frank C."/>
        </authorList>
    </citation>
    <scope>NUCLEOTIDE SEQUENCE [LARGE SCALE GENOMIC DNA]</scope>
    <source>
        <strain evidence="2 3">LP_13_YM</strain>
    </source>
</reference>
<sequence length="201" mass="21895">MHGGPQSWLVAHTPNIRSHPASESVVMAPNYIPFIVAPLIAFGIYRRLRSHFGRQPIRRKRMIARVAIFAVIACLMMLSGLQDIRLAEGALGGLALGGMLAWFGLRLTRFESGPDGDSYIPNPWIGGALSVLLIGRLVWRFTVLAPVFAGGEHVAQVNGPAPGNSPLTMLVIGLTIGYYVAYYSGLLLRHRQNRRLAADLA</sequence>
<name>A0A4R3YUV6_9GAMM</name>
<evidence type="ECO:0000256" key="1">
    <source>
        <dbReference type="SAM" id="Phobius"/>
    </source>
</evidence>
<dbReference type="Proteomes" id="UP000295645">
    <property type="component" value="Unassembled WGS sequence"/>
</dbReference>
<keyword evidence="1" id="KW-0812">Transmembrane</keyword>